<accession>A0A7R8X6U5</accession>
<evidence type="ECO:0000259" key="2">
    <source>
        <dbReference type="PROSITE" id="PS50181"/>
    </source>
</evidence>
<feature type="compositionally biased region" description="Basic and acidic residues" evidence="1">
    <location>
        <begin position="241"/>
        <end position="257"/>
    </location>
</feature>
<dbReference type="Proteomes" id="UP000677054">
    <property type="component" value="Unassembled WGS sequence"/>
</dbReference>
<dbReference type="Gene3D" id="1.20.1280.50">
    <property type="match status" value="1"/>
</dbReference>
<dbReference type="PROSITE" id="PS50181">
    <property type="entry name" value="FBOX"/>
    <property type="match status" value="1"/>
</dbReference>
<feature type="region of interest" description="Disordered" evidence="1">
    <location>
        <begin position="226"/>
        <end position="311"/>
    </location>
</feature>
<dbReference type="SUPFAM" id="SSF81383">
    <property type="entry name" value="F-box domain"/>
    <property type="match status" value="1"/>
</dbReference>
<dbReference type="InterPro" id="IPR036047">
    <property type="entry name" value="F-box-like_dom_sf"/>
</dbReference>
<dbReference type="AlphaFoldDB" id="A0A7R8X6U5"/>
<feature type="domain" description="F-box" evidence="2">
    <location>
        <begin position="17"/>
        <end position="66"/>
    </location>
</feature>
<dbReference type="Pfam" id="PF12937">
    <property type="entry name" value="F-box-like"/>
    <property type="match status" value="1"/>
</dbReference>
<feature type="compositionally biased region" description="Basic and acidic residues" evidence="1">
    <location>
        <begin position="270"/>
        <end position="311"/>
    </location>
</feature>
<dbReference type="InterPro" id="IPR001810">
    <property type="entry name" value="F-box_dom"/>
</dbReference>
<protein>
    <recommendedName>
        <fullName evidence="2">F-box domain-containing protein</fullName>
    </recommendedName>
</protein>
<organism evidence="3">
    <name type="scientific">Darwinula stevensoni</name>
    <dbReference type="NCBI Taxonomy" id="69355"/>
    <lineage>
        <taxon>Eukaryota</taxon>
        <taxon>Metazoa</taxon>
        <taxon>Ecdysozoa</taxon>
        <taxon>Arthropoda</taxon>
        <taxon>Crustacea</taxon>
        <taxon>Oligostraca</taxon>
        <taxon>Ostracoda</taxon>
        <taxon>Podocopa</taxon>
        <taxon>Podocopida</taxon>
        <taxon>Darwinulocopina</taxon>
        <taxon>Darwinuloidea</taxon>
        <taxon>Darwinulidae</taxon>
        <taxon>Darwinula</taxon>
    </lineage>
</organism>
<dbReference type="EMBL" id="CAJPEV010000162">
    <property type="protein sequence ID" value="CAG0881634.1"/>
    <property type="molecule type" value="Genomic_DNA"/>
</dbReference>
<evidence type="ECO:0000313" key="4">
    <source>
        <dbReference type="Proteomes" id="UP000677054"/>
    </source>
</evidence>
<gene>
    <name evidence="3" type="ORF">DSTB1V02_LOCUS1655</name>
</gene>
<evidence type="ECO:0000313" key="3">
    <source>
        <dbReference type="EMBL" id="CAD7241673.1"/>
    </source>
</evidence>
<dbReference type="EMBL" id="LR899679">
    <property type="protein sequence ID" value="CAD7241673.1"/>
    <property type="molecule type" value="Genomic_DNA"/>
</dbReference>
<evidence type="ECO:0000256" key="1">
    <source>
        <dbReference type="SAM" id="MobiDB-lite"/>
    </source>
</evidence>
<proteinExistence type="predicted"/>
<sequence>MDRFTQSEPNIVSGSSSDPFSALPPELFEMILCRLPITDLCLHLPLVSSYWHSVIASDAFIPWKKLYYKYKLGTCPEAKKKVQTLASSLGMTSVEHCLLAVLRFALQYKGHHHQDVVIWLKSWSKIRLCVRLLEESIPEGASSIWTVLVALSILSNEVDDIIYIFHLISHSPGNRITAYDLIDFFYSLALLFQHAQYTFDVNHGFHGLDSPSMQIAIEDRAWPPPYASLPRSSEENAVVPERGRVGTRDTSRRDRCLEPGSPGLTSAERSPVRGRREGGRRDEGGGRKGGTRDEREFDVRFRSVHERTKES</sequence>
<reference evidence="3" key="1">
    <citation type="submission" date="2020-11" db="EMBL/GenBank/DDBJ databases">
        <authorList>
            <person name="Tran Van P."/>
        </authorList>
    </citation>
    <scope>NUCLEOTIDE SEQUENCE</scope>
</reference>
<dbReference type="OrthoDB" id="1470711at2759"/>
<name>A0A7R8X6U5_9CRUS</name>
<keyword evidence="4" id="KW-1185">Reference proteome</keyword>